<keyword evidence="3" id="KW-0378">Hydrolase</keyword>
<comment type="similarity">
    <text evidence="1">Belongs to the intradiol ring-cleavage dioxygenase family.</text>
</comment>
<keyword evidence="8" id="KW-1185">Reference proteome</keyword>
<dbReference type="CDD" id="cd00421">
    <property type="entry name" value="intradiol_dioxygenase"/>
    <property type="match status" value="1"/>
</dbReference>
<keyword evidence="5" id="KW-0560">Oxidoreductase</keyword>
<keyword evidence="2" id="KW-0645">Protease</keyword>
<gene>
    <name evidence="7" type="ORF">ACFOSH_28270</name>
</gene>
<dbReference type="Pfam" id="PF01483">
    <property type="entry name" value="P_proprotein"/>
    <property type="match status" value="1"/>
</dbReference>
<dbReference type="InterPro" id="IPR000627">
    <property type="entry name" value="Intradiol_dOase_C"/>
</dbReference>
<dbReference type="Gene3D" id="2.60.120.260">
    <property type="entry name" value="Galactose-binding domain-like"/>
    <property type="match status" value="1"/>
</dbReference>
<evidence type="ECO:0000313" key="8">
    <source>
        <dbReference type="Proteomes" id="UP001595645"/>
    </source>
</evidence>
<dbReference type="InterPro" id="IPR015889">
    <property type="entry name" value="Intradiol_dOase_core"/>
</dbReference>
<evidence type="ECO:0000256" key="1">
    <source>
        <dbReference type="ARBA" id="ARBA00007825"/>
    </source>
</evidence>
<evidence type="ECO:0000256" key="5">
    <source>
        <dbReference type="ARBA" id="ARBA00023002"/>
    </source>
</evidence>
<dbReference type="PROSITE" id="PS51829">
    <property type="entry name" value="P_HOMO_B"/>
    <property type="match status" value="1"/>
</dbReference>
<reference evidence="8" key="1">
    <citation type="journal article" date="2019" name="Int. J. Syst. Evol. Microbiol.">
        <title>The Global Catalogue of Microorganisms (GCM) 10K type strain sequencing project: providing services to taxonomists for standard genome sequencing and annotation.</title>
        <authorList>
            <consortium name="The Broad Institute Genomics Platform"/>
            <consortium name="The Broad Institute Genome Sequencing Center for Infectious Disease"/>
            <person name="Wu L."/>
            <person name="Ma J."/>
        </authorList>
    </citation>
    <scope>NUCLEOTIDE SEQUENCE [LARGE SCALE GENOMIC DNA]</scope>
    <source>
        <strain evidence="8">CGMCC 4.7676</strain>
    </source>
</reference>
<dbReference type="PANTHER" id="PTHR33711">
    <property type="entry name" value="DIOXYGENASE, PUTATIVE (AFU_ORTHOLOGUE AFUA_2G02910)-RELATED"/>
    <property type="match status" value="1"/>
</dbReference>
<dbReference type="EMBL" id="JBHRWK010000047">
    <property type="protein sequence ID" value="MFC3453350.1"/>
    <property type="molecule type" value="Genomic_DNA"/>
</dbReference>
<dbReference type="InterPro" id="IPR002884">
    <property type="entry name" value="P_dom"/>
</dbReference>
<dbReference type="Pfam" id="PF00775">
    <property type="entry name" value="Dioxygenase_C"/>
    <property type="match status" value="1"/>
</dbReference>
<accession>A0ABV7P2N3</accession>
<protein>
    <submittedName>
        <fullName evidence="7">Proprotein convertase P-domain-containing protein</fullName>
    </submittedName>
</protein>
<sequence>MSIENDDRADAGATDGEITRKKMLKMTAMAAPVPLLLAAGIGVSAAQEGSADDGLLPATPECHDGDQPTVAQTEGPYFTPGSPERSELVEPGMAGTRLRVIGFVYNRNCTPVANALMDWWQADNGGNYDNRGYRLRGHFYTDNAGKFTLSTIVPGLYPGRTRHLHVKVQAPNRPILTTQLYFPGEPGNGRDTIYDPRLLMRMSNAGGGRVGTYDFVLNFTGAPPTTTPPSGGRFENTGNVPIPDNGTAVTSPVTVTGQPGNAPAALRVNVDVRHTYRGDVVLDLVAPSGVAHRLKNTDATDSAADVITTYTVNASAERANGIWRLRASDVSRRDTGHIEAWSLQF</sequence>
<dbReference type="RefSeq" id="WP_378242105.1">
    <property type="nucleotide sequence ID" value="NZ_JBHRWK010000047.1"/>
</dbReference>
<evidence type="ECO:0000313" key="7">
    <source>
        <dbReference type="EMBL" id="MFC3453350.1"/>
    </source>
</evidence>
<name>A0ABV7P2N3_9PSEU</name>
<dbReference type="SUPFAM" id="SSF49785">
    <property type="entry name" value="Galactose-binding domain-like"/>
    <property type="match status" value="1"/>
</dbReference>
<dbReference type="PANTHER" id="PTHR33711:SF11">
    <property type="entry name" value="DIOXYGENASE"/>
    <property type="match status" value="1"/>
</dbReference>
<dbReference type="InterPro" id="IPR050770">
    <property type="entry name" value="Intradiol_RC_Dioxygenase"/>
</dbReference>
<evidence type="ECO:0000256" key="3">
    <source>
        <dbReference type="ARBA" id="ARBA00022801"/>
    </source>
</evidence>
<dbReference type="Gene3D" id="2.60.130.10">
    <property type="entry name" value="Aromatic compound dioxygenase"/>
    <property type="match status" value="1"/>
</dbReference>
<evidence type="ECO:0000256" key="2">
    <source>
        <dbReference type="ARBA" id="ARBA00022670"/>
    </source>
</evidence>
<evidence type="ECO:0000259" key="6">
    <source>
        <dbReference type="PROSITE" id="PS51829"/>
    </source>
</evidence>
<evidence type="ECO:0000256" key="4">
    <source>
        <dbReference type="ARBA" id="ARBA00022964"/>
    </source>
</evidence>
<keyword evidence="4" id="KW-0223">Dioxygenase</keyword>
<dbReference type="SUPFAM" id="SSF49482">
    <property type="entry name" value="Aromatic compound dioxygenase"/>
    <property type="match status" value="1"/>
</dbReference>
<dbReference type="Proteomes" id="UP001595645">
    <property type="component" value="Unassembled WGS sequence"/>
</dbReference>
<proteinExistence type="inferred from homology"/>
<comment type="caution">
    <text evidence="7">The sequence shown here is derived from an EMBL/GenBank/DDBJ whole genome shotgun (WGS) entry which is preliminary data.</text>
</comment>
<feature type="domain" description="P/Homo B" evidence="6">
    <location>
        <begin position="222"/>
        <end position="345"/>
    </location>
</feature>
<dbReference type="InterPro" id="IPR008979">
    <property type="entry name" value="Galactose-bd-like_sf"/>
</dbReference>
<organism evidence="7 8">
    <name type="scientific">Amycolatopsis speibonae</name>
    <dbReference type="NCBI Taxonomy" id="1450224"/>
    <lineage>
        <taxon>Bacteria</taxon>
        <taxon>Bacillati</taxon>
        <taxon>Actinomycetota</taxon>
        <taxon>Actinomycetes</taxon>
        <taxon>Pseudonocardiales</taxon>
        <taxon>Pseudonocardiaceae</taxon>
        <taxon>Amycolatopsis</taxon>
    </lineage>
</organism>